<accession>A0A0A9EK56</accession>
<proteinExistence type="predicted"/>
<dbReference type="EMBL" id="GBRH01198497">
    <property type="protein sequence ID" value="JAD99398.1"/>
    <property type="molecule type" value="Transcribed_RNA"/>
</dbReference>
<evidence type="ECO:0000313" key="1">
    <source>
        <dbReference type="EMBL" id="JAD99398.1"/>
    </source>
</evidence>
<dbReference type="AlphaFoldDB" id="A0A0A9EK56"/>
<organism evidence="1">
    <name type="scientific">Arundo donax</name>
    <name type="common">Giant reed</name>
    <name type="synonym">Donax arundinaceus</name>
    <dbReference type="NCBI Taxonomy" id="35708"/>
    <lineage>
        <taxon>Eukaryota</taxon>
        <taxon>Viridiplantae</taxon>
        <taxon>Streptophyta</taxon>
        <taxon>Embryophyta</taxon>
        <taxon>Tracheophyta</taxon>
        <taxon>Spermatophyta</taxon>
        <taxon>Magnoliopsida</taxon>
        <taxon>Liliopsida</taxon>
        <taxon>Poales</taxon>
        <taxon>Poaceae</taxon>
        <taxon>PACMAD clade</taxon>
        <taxon>Arundinoideae</taxon>
        <taxon>Arundineae</taxon>
        <taxon>Arundo</taxon>
    </lineage>
</organism>
<reference evidence="1" key="2">
    <citation type="journal article" date="2015" name="Data Brief">
        <title>Shoot transcriptome of the giant reed, Arundo donax.</title>
        <authorList>
            <person name="Barrero R.A."/>
            <person name="Guerrero F.D."/>
            <person name="Moolhuijzen P."/>
            <person name="Goolsby J.A."/>
            <person name="Tidwell J."/>
            <person name="Bellgard S.E."/>
            <person name="Bellgard M.I."/>
        </authorList>
    </citation>
    <scope>NUCLEOTIDE SEQUENCE</scope>
    <source>
        <tissue evidence="1">Shoot tissue taken approximately 20 cm above the soil surface</tissue>
    </source>
</reference>
<reference evidence="1" key="1">
    <citation type="submission" date="2014-09" db="EMBL/GenBank/DDBJ databases">
        <authorList>
            <person name="Magalhaes I.L.F."/>
            <person name="Oliveira U."/>
            <person name="Santos F.R."/>
            <person name="Vidigal T.H.D.A."/>
            <person name="Brescovit A.D."/>
            <person name="Santos A.J."/>
        </authorList>
    </citation>
    <scope>NUCLEOTIDE SEQUENCE</scope>
    <source>
        <tissue evidence="1">Shoot tissue taken approximately 20 cm above the soil surface</tissue>
    </source>
</reference>
<sequence length="22" mass="2774">MNDCFSFYPFLFAYLVVYQMQF</sequence>
<protein>
    <submittedName>
        <fullName evidence="1">Uncharacterized protein</fullName>
    </submittedName>
</protein>
<name>A0A0A9EK56_ARUDO</name>